<comment type="subunit">
    <text evidence="9">Forms a complex with TatC.</text>
</comment>
<proteinExistence type="inferred from homology"/>
<evidence type="ECO:0000256" key="7">
    <source>
        <dbReference type="ARBA" id="ARBA00023010"/>
    </source>
</evidence>
<dbReference type="RefSeq" id="WP_068141132.1">
    <property type="nucleotide sequence ID" value="NZ_CP042914.1"/>
</dbReference>
<dbReference type="AlphaFoldDB" id="A0A5B9QMT7"/>
<dbReference type="Proteomes" id="UP000325286">
    <property type="component" value="Chromosome"/>
</dbReference>
<dbReference type="InterPro" id="IPR003369">
    <property type="entry name" value="TatA/B/E"/>
</dbReference>
<protein>
    <recommendedName>
        <fullName evidence="9">Sec-independent protein translocase protein TatA</fullName>
    </recommendedName>
</protein>
<dbReference type="InterPro" id="IPR006312">
    <property type="entry name" value="TatA/E"/>
</dbReference>
<evidence type="ECO:0000256" key="2">
    <source>
        <dbReference type="ARBA" id="ARBA00022448"/>
    </source>
</evidence>
<accession>A0A5B9QMT7</accession>
<dbReference type="GO" id="GO:0043953">
    <property type="term" value="P:protein transport by the Tat complex"/>
    <property type="evidence" value="ECO:0007669"/>
    <property type="project" value="UniProtKB-UniRule"/>
</dbReference>
<keyword evidence="5 9" id="KW-0653">Protein transport</keyword>
<dbReference type="PANTHER" id="PTHR42982">
    <property type="entry name" value="SEC-INDEPENDENT PROTEIN TRANSLOCASE PROTEIN TATA"/>
    <property type="match status" value="1"/>
</dbReference>
<keyword evidence="6 9" id="KW-1133">Transmembrane helix</keyword>
<evidence type="ECO:0000313" key="12">
    <source>
        <dbReference type="Proteomes" id="UP000325286"/>
    </source>
</evidence>
<gene>
    <name evidence="9 11" type="primary">tatA</name>
    <name evidence="11" type="ORF">UC8_07530</name>
</gene>
<evidence type="ECO:0000256" key="4">
    <source>
        <dbReference type="ARBA" id="ARBA00022692"/>
    </source>
</evidence>
<evidence type="ECO:0000313" key="11">
    <source>
        <dbReference type="EMBL" id="QEG38795.1"/>
    </source>
</evidence>
<dbReference type="GO" id="GO:0033281">
    <property type="term" value="C:TAT protein transport complex"/>
    <property type="evidence" value="ECO:0007669"/>
    <property type="project" value="UniProtKB-UniRule"/>
</dbReference>
<evidence type="ECO:0000256" key="6">
    <source>
        <dbReference type="ARBA" id="ARBA00022989"/>
    </source>
</evidence>
<reference evidence="11 12" key="1">
    <citation type="submission" date="2019-08" db="EMBL/GenBank/DDBJ databases">
        <title>Deep-cultivation of Planctomycetes and their phenomic and genomic characterization uncovers novel biology.</title>
        <authorList>
            <person name="Wiegand S."/>
            <person name="Jogler M."/>
            <person name="Boedeker C."/>
            <person name="Pinto D."/>
            <person name="Vollmers J."/>
            <person name="Rivas-Marin E."/>
            <person name="Kohn T."/>
            <person name="Peeters S.H."/>
            <person name="Heuer A."/>
            <person name="Rast P."/>
            <person name="Oberbeckmann S."/>
            <person name="Bunk B."/>
            <person name="Jeske O."/>
            <person name="Meyerdierks A."/>
            <person name="Storesund J.E."/>
            <person name="Kallscheuer N."/>
            <person name="Luecker S."/>
            <person name="Lage O.M."/>
            <person name="Pohl T."/>
            <person name="Merkel B.J."/>
            <person name="Hornburger P."/>
            <person name="Mueller R.-W."/>
            <person name="Bruemmer F."/>
            <person name="Labrenz M."/>
            <person name="Spormann A.M."/>
            <person name="Op den Camp H."/>
            <person name="Overmann J."/>
            <person name="Amann R."/>
            <person name="Jetten M.S.M."/>
            <person name="Mascher T."/>
            <person name="Medema M.H."/>
            <person name="Devos D.P."/>
            <person name="Kaster A.-K."/>
            <person name="Ovreas L."/>
            <person name="Rohde M."/>
            <person name="Galperin M.Y."/>
            <person name="Jogler C."/>
        </authorList>
    </citation>
    <scope>NUCLEOTIDE SEQUENCE [LARGE SCALE GENOMIC DNA]</scope>
    <source>
        <strain evidence="11 12">UC8</strain>
    </source>
</reference>
<feature type="region of interest" description="Disordered" evidence="10">
    <location>
        <begin position="49"/>
        <end position="72"/>
    </location>
</feature>
<keyword evidence="12" id="KW-1185">Reference proteome</keyword>
<keyword evidence="7 9" id="KW-0811">Translocation</keyword>
<evidence type="ECO:0000256" key="3">
    <source>
        <dbReference type="ARBA" id="ARBA00022475"/>
    </source>
</evidence>
<keyword evidence="4 9" id="KW-0812">Transmembrane</keyword>
<comment type="function">
    <text evidence="9">Part of the twin-arginine translocation (Tat) system that transports large folded proteins containing a characteristic twin-arginine motif in their signal peptide across membranes. TatA could form the protein-conducting channel of the Tat system.</text>
</comment>
<dbReference type="KEGG" id="rul:UC8_07530"/>
<organism evidence="11 12">
    <name type="scientific">Roseimaritima ulvae</name>
    <dbReference type="NCBI Taxonomy" id="980254"/>
    <lineage>
        <taxon>Bacteria</taxon>
        <taxon>Pseudomonadati</taxon>
        <taxon>Planctomycetota</taxon>
        <taxon>Planctomycetia</taxon>
        <taxon>Pirellulales</taxon>
        <taxon>Pirellulaceae</taxon>
        <taxon>Roseimaritima</taxon>
    </lineage>
</organism>
<dbReference type="Pfam" id="PF02416">
    <property type="entry name" value="TatA_B_E"/>
    <property type="match status" value="1"/>
</dbReference>
<evidence type="ECO:0000256" key="5">
    <source>
        <dbReference type="ARBA" id="ARBA00022927"/>
    </source>
</evidence>
<comment type="similarity">
    <text evidence="9">Belongs to the TatA/E family.</text>
</comment>
<name>A0A5B9QMT7_9BACT</name>
<dbReference type="PANTHER" id="PTHR42982:SF1">
    <property type="entry name" value="SEC-INDEPENDENT PROTEIN TRANSLOCASE PROTEIN TATA"/>
    <property type="match status" value="1"/>
</dbReference>
<dbReference type="Gene3D" id="1.20.5.3310">
    <property type="match status" value="1"/>
</dbReference>
<evidence type="ECO:0000256" key="8">
    <source>
        <dbReference type="ARBA" id="ARBA00023136"/>
    </source>
</evidence>
<keyword evidence="8 9" id="KW-0472">Membrane</keyword>
<comment type="subcellular location">
    <subcellularLocation>
        <location evidence="1 9">Cell membrane</location>
        <topology evidence="1 9">Single-pass membrane protein</topology>
    </subcellularLocation>
</comment>
<feature type="transmembrane region" description="Helical" evidence="9">
    <location>
        <begin position="6"/>
        <end position="27"/>
    </location>
</feature>
<dbReference type="HAMAP" id="MF_00236">
    <property type="entry name" value="TatA_E"/>
    <property type="match status" value="1"/>
</dbReference>
<dbReference type="NCBIfam" id="TIGR01411">
    <property type="entry name" value="tatAE"/>
    <property type="match status" value="1"/>
</dbReference>
<evidence type="ECO:0000256" key="1">
    <source>
        <dbReference type="ARBA" id="ARBA00004162"/>
    </source>
</evidence>
<keyword evidence="3 9" id="KW-1003">Cell membrane</keyword>
<keyword evidence="2 9" id="KW-0813">Transport</keyword>
<evidence type="ECO:0000256" key="9">
    <source>
        <dbReference type="HAMAP-Rule" id="MF_00236"/>
    </source>
</evidence>
<dbReference type="EMBL" id="CP042914">
    <property type="protein sequence ID" value="QEG38795.1"/>
    <property type="molecule type" value="Genomic_DNA"/>
</dbReference>
<dbReference type="GO" id="GO:0008320">
    <property type="term" value="F:protein transmembrane transporter activity"/>
    <property type="evidence" value="ECO:0007669"/>
    <property type="project" value="UniProtKB-UniRule"/>
</dbReference>
<evidence type="ECO:0000256" key="10">
    <source>
        <dbReference type="SAM" id="MobiDB-lite"/>
    </source>
</evidence>
<sequence length="72" mass="7742">MSHLLFAIGMPGLPEMLIVLFVALLLFGGSRLPSLMRNMGRSINEFKGGMNDSLDNDDVASQDADSKSKTAV</sequence>